<comment type="caution">
    <text evidence="1">The sequence shown here is derived from an EMBL/GenBank/DDBJ whole genome shotgun (WGS) entry which is preliminary data.</text>
</comment>
<dbReference type="Proteomes" id="UP000438429">
    <property type="component" value="Unassembled WGS sequence"/>
</dbReference>
<evidence type="ECO:0000313" key="2">
    <source>
        <dbReference type="Proteomes" id="UP000438429"/>
    </source>
</evidence>
<evidence type="ECO:0000313" key="1">
    <source>
        <dbReference type="EMBL" id="KAF0039971.1"/>
    </source>
</evidence>
<proteinExistence type="predicted"/>
<name>A0A6A4TAJ0_SCOMX</name>
<gene>
    <name evidence="1" type="ORF">F2P81_008206</name>
</gene>
<protein>
    <submittedName>
        <fullName evidence="1">Uncharacterized protein</fullName>
    </submittedName>
</protein>
<accession>A0A6A4TAJ0</accession>
<sequence length="72" mass="8039">MWPLAGGPRGDSPRLGRCRLHDITAPDGSLINTHPSPKHSEKIVVNFLESRPVFLHMSGRANRNNFVQFPAH</sequence>
<organism evidence="1 2">
    <name type="scientific">Scophthalmus maximus</name>
    <name type="common">Turbot</name>
    <name type="synonym">Psetta maxima</name>
    <dbReference type="NCBI Taxonomy" id="52904"/>
    <lineage>
        <taxon>Eukaryota</taxon>
        <taxon>Metazoa</taxon>
        <taxon>Chordata</taxon>
        <taxon>Craniata</taxon>
        <taxon>Vertebrata</taxon>
        <taxon>Euteleostomi</taxon>
        <taxon>Actinopterygii</taxon>
        <taxon>Neopterygii</taxon>
        <taxon>Teleostei</taxon>
        <taxon>Neoteleostei</taxon>
        <taxon>Acanthomorphata</taxon>
        <taxon>Carangaria</taxon>
        <taxon>Pleuronectiformes</taxon>
        <taxon>Pleuronectoidei</taxon>
        <taxon>Scophthalmidae</taxon>
        <taxon>Scophthalmus</taxon>
    </lineage>
</organism>
<reference evidence="1 2" key="1">
    <citation type="submission" date="2019-06" db="EMBL/GenBank/DDBJ databases">
        <title>Draft genomes of female and male turbot (Scophthalmus maximus).</title>
        <authorList>
            <person name="Xu H."/>
            <person name="Xu X.-W."/>
            <person name="Shao C."/>
            <person name="Chen S."/>
        </authorList>
    </citation>
    <scope>NUCLEOTIDE SEQUENCE [LARGE SCALE GENOMIC DNA]</scope>
    <source>
        <strain evidence="1">Ysfricsl-2016a</strain>
        <tissue evidence="1">Blood</tissue>
    </source>
</reference>
<dbReference type="EMBL" id="VEVO01000007">
    <property type="protein sequence ID" value="KAF0039971.1"/>
    <property type="molecule type" value="Genomic_DNA"/>
</dbReference>
<dbReference type="AlphaFoldDB" id="A0A6A4TAJ0"/>